<dbReference type="Gene3D" id="3.40.50.1110">
    <property type="entry name" value="SGNH hydrolase"/>
    <property type="match status" value="1"/>
</dbReference>
<dbReference type="SUPFAM" id="SSF52266">
    <property type="entry name" value="SGNH hydrolase"/>
    <property type="match status" value="1"/>
</dbReference>
<name>A0ABU8YNL4_9CYAN</name>
<dbReference type="InterPro" id="IPR013830">
    <property type="entry name" value="SGNH_hydro"/>
</dbReference>
<comment type="caution">
    <text evidence="2">The sequence shown here is derived from an EMBL/GenBank/DDBJ whole genome shotgun (WGS) entry which is preliminary data.</text>
</comment>
<reference evidence="2 3" key="1">
    <citation type="journal article" date="2020" name="Harmful Algae">
        <title>Molecular and morphological characterization of a novel dihydroanatoxin-a producing Microcoleus species (cyanobacteria) from the Russian River, California, USA.</title>
        <authorList>
            <person name="Conklin K.Y."/>
            <person name="Stancheva R."/>
            <person name="Otten T.G."/>
            <person name="Fadness R."/>
            <person name="Boyer G.L."/>
            <person name="Read B."/>
            <person name="Zhang X."/>
            <person name="Sheath R.G."/>
        </authorList>
    </citation>
    <scope>NUCLEOTIDE SEQUENCE [LARGE SCALE GENOMIC DNA]</scope>
    <source>
        <strain evidence="2 3">PTRS2</strain>
    </source>
</reference>
<dbReference type="PANTHER" id="PTHR30383">
    <property type="entry name" value="THIOESTERASE 1/PROTEASE 1/LYSOPHOSPHOLIPASE L1"/>
    <property type="match status" value="1"/>
</dbReference>
<dbReference type="InterPro" id="IPR036514">
    <property type="entry name" value="SGNH_hydro_sf"/>
</dbReference>
<accession>A0ABU8YNL4</accession>
<evidence type="ECO:0000313" key="3">
    <source>
        <dbReference type="Proteomes" id="UP001384579"/>
    </source>
</evidence>
<gene>
    <name evidence="2" type="ORF">WMG39_14310</name>
</gene>
<evidence type="ECO:0000259" key="1">
    <source>
        <dbReference type="Pfam" id="PF13472"/>
    </source>
</evidence>
<evidence type="ECO:0000313" key="2">
    <source>
        <dbReference type="EMBL" id="MEK0186012.1"/>
    </source>
</evidence>
<keyword evidence="3" id="KW-1185">Reference proteome</keyword>
<dbReference type="InterPro" id="IPR051532">
    <property type="entry name" value="Ester_Hydrolysis_Enzymes"/>
</dbReference>
<protein>
    <submittedName>
        <fullName evidence="2">GDSL-type esterase/lipase family protein</fullName>
    </submittedName>
</protein>
<sequence length="244" mass="26613">MNLPKKIATVALSLALLASAGLNVFLYQQWQKYYLLLNATGLDPLGLNSYPNSAEKTQQPVIVFYGDSRAESWPAPDTIKNATIVNRGIGGQTTAQVLGRFQQHVASLKPKIIVIQVGVNDLKAIPLFPEQKEAIIRNCETNIGQIVKNSLDTGAKVVVTTIFPLGTLPIERRPFWSDDVPIAIKDVNDYIKTLAGDRVTVFDSSPVLANSQGIVNPKYSRDFLHINSEGYAALNQAIAGILVQ</sequence>
<feature type="domain" description="SGNH hydrolase-type esterase" evidence="1">
    <location>
        <begin position="80"/>
        <end position="233"/>
    </location>
</feature>
<dbReference type="Proteomes" id="UP001384579">
    <property type="component" value="Unassembled WGS sequence"/>
</dbReference>
<proteinExistence type="predicted"/>
<organism evidence="2 3">
    <name type="scientific">Microcoleus anatoxicus PTRS2</name>
    <dbReference type="NCBI Taxonomy" id="2705321"/>
    <lineage>
        <taxon>Bacteria</taxon>
        <taxon>Bacillati</taxon>
        <taxon>Cyanobacteriota</taxon>
        <taxon>Cyanophyceae</taxon>
        <taxon>Oscillatoriophycideae</taxon>
        <taxon>Oscillatoriales</taxon>
        <taxon>Microcoleaceae</taxon>
        <taxon>Microcoleus</taxon>
        <taxon>Microcoleus anatoxicus</taxon>
    </lineage>
</organism>
<dbReference type="PANTHER" id="PTHR30383:SF5">
    <property type="entry name" value="SGNH HYDROLASE-TYPE ESTERASE DOMAIN-CONTAINING PROTEIN"/>
    <property type="match status" value="1"/>
</dbReference>
<dbReference type="EMBL" id="JBBLXS010000172">
    <property type="protein sequence ID" value="MEK0186012.1"/>
    <property type="molecule type" value="Genomic_DNA"/>
</dbReference>
<dbReference type="Pfam" id="PF13472">
    <property type="entry name" value="Lipase_GDSL_2"/>
    <property type="match status" value="1"/>
</dbReference>
<dbReference type="RefSeq" id="WP_340519508.1">
    <property type="nucleotide sequence ID" value="NZ_JBBLXS010000172.1"/>
</dbReference>